<dbReference type="Pfam" id="PF08032">
    <property type="entry name" value="SpoU_sub_bind"/>
    <property type="match status" value="1"/>
</dbReference>
<evidence type="ECO:0000313" key="6">
    <source>
        <dbReference type="EMBL" id="HJF67872.1"/>
    </source>
</evidence>
<evidence type="ECO:0000256" key="4">
    <source>
        <dbReference type="ARBA" id="ARBA00022679"/>
    </source>
</evidence>
<dbReference type="CDD" id="cd18103">
    <property type="entry name" value="SpoU-like_RlmB"/>
    <property type="match status" value="1"/>
</dbReference>
<dbReference type="Pfam" id="PF00588">
    <property type="entry name" value="SpoU_methylase"/>
    <property type="match status" value="1"/>
</dbReference>
<evidence type="ECO:0000259" key="5">
    <source>
        <dbReference type="SMART" id="SM00967"/>
    </source>
</evidence>
<dbReference type="InterPro" id="IPR013123">
    <property type="entry name" value="SpoU_subst-bd"/>
</dbReference>
<dbReference type="GO" id="GO:0006396">
    <property type="term" value="P:RNA processing"/>
    <property type="evidence" value="ECO:0007669"/>
    <property type="project" value="InterPro"/>
</dbReference>
<dbReference type="PANTHER" id="PTHR46429">
    <property type="entry name" value="23S RRNA (GUANOSINE-2'-O-)-METHYLTRANSFERASE RLMB"/>
    <property type="match status" value="1"/>
</dbReference>
<dbReference type="PANTHER" id="PTHR46429:SF1">
    <property type="entry name" value="23S RRNA (GUANOSINE-2'-O-)-METHYLTRANSFERASE RLMB"/>
    <property type="match status" value="1"/>
</dbReference>
<dbReference type="AlphaFoldDB" id="A0A151A7D8"/>
<dbReference type="RefSeq" id="WP_061855471.1">
    <property type="nucleotide sequence ID" value="NZ_DYVT01000069.1"/>
</dbReference>
<dbReference type="FunFam" id="3.40.1280.10:FF:000008">
    <property type="entry name" value="Group 3 RNA methyltransferase TrmH"/>
    <property type="match status" value="1"/>
</dbReference>
<dbReference type="InterPro" id="IPR004441">
    <property type="entry name" value="rRNA_MeTrfase_TrmH"/>
</dbReference>
<reference evidence="6" key="3">
    <citation type="submission" date="2021-09" db="EMBL/GenBank/DDBJ databases">
        <authorList>
            <person name="Gilroy R."/>
        </authorList>
    </citation>
    <scope>NUCLEOTIDE SEQUENCE</scope>
    <source>
        <strain evidence="6">CHK149-3286</strain>
    </source>
</reference>
<protein>
    <recommendedName>
        <fullName evidence="2">Putative TrmH family tRNA/rRNA methyltransferase</fullName>
    </recommendedName>
</protein>
<dbReference type="NCBIfam" id="TIGR00186">
    <property type="entry name" value="rRNA_methyl_3"/>
    <property type="match status" value="1"/>
</dbReference>
<comment type="similarity">
    <text evidence="1">Belongs to the class IV-like SAM-binding methyltransferase superfamily. RNA methyltransferase TrmH family.</text>
</comment>
<dbReference type="SUPFAM" id="SSF75217">
    <property type="entry name" value="alpha/beta knot"/>
    <property type="match status" value="1"/>
</dbReference>
<evidence type="ECO:0000256" key="2">
    <source>
        <dbReference type="ARBA" id="ARBA00017507"/>
    </source>
</evidence>
<dbReference type="SMART" id="SM00967">
    <property type="entry name" value="SpoU_sub_bind"/>
    <property type="match status" value="1"/>
</dbReference>
<reference evidence="7 8" key="1">
    <citation type="submission" date="2016-02" db="EMBL/GenBank/DDBJ databases">
        <title>Draft genome sequence of hydrocarbon degrading Staphylococcus saprophyticus Strain CNV2, isolated from crude-oil contaminated soil from Noonmati Oil Refinery, Guwahati, Assam, India.</title>
        <authorList>
            <person name="Mukherjee A."/>
            <person name="Chettri B."/>
            <person name="Langpoklakpam J."/>
            <person name="Singh A.K."/>
            <person name="Chattopadhyay D.J."/>
        </authorList>
    </citation>
    <scope>NUCLEOTIDE SEQUENCE [LARGE SCALE GENOMIC DNA]</scope>
    <source>
        <strain evidence="7 8">CNV2</strain>
    </source>
</reference>
<dbReference type="GO" id="GO:0008173">
    <property type="term" value="F:RNA methyltransferase activity"/>
    <property type="evidence" value="ECO:0007669"/>
    <property type="project" value="InterPro"/>
</dbReference>
<gene>
    <name evidence="6" type="primary">rlmB</name>
    <name evidence="7" type="ORF">A0131_11220</name>
    <name evidence="6" type="ORF">K8V85_06135</name>
</gene>
<dbReference type="GO" id="GO:0003723">
    <property type="term" value="F:RNA binding"/>
    <property type="evidence" value="ECO:0007669"/>
    <property type="project" value="InterPro"/>
</dbReference>
<accession>A0A151A7D8</accession>
<evidence type="ECO:0000256" key="3">
    <source>
        <dbReference type="ARBA" id="ARBA00022603"/>
    </source>
</evidence>
<dbReference type="InterPro" id="IPR029064">
    <property type="entry name" value="Ribosomal_eL30-like_sf"/>
</dbReference>
<dbReference type="EMBL" id="LUGM01000002">
    <property type="protein sequence ID" value="KYH15334.1"/>
    <property type="molecule type" value="Genomic_DNA"/>
</dbReference>
<evidence type="ECO:0000313" key="7">
    <source>
        <dbReference type="EMBL" id="KYH15334.1"/>
    </source>
</evidence>
<evidence type="ECO:0000313" key="8">
    <source>
        <dbReference type="Proteomes" id="UP000075418"/>
    </source>
</evidence>
<dbReference type="Gene3D" id="3.30.1330.30">
    <property type="match status" value="1"/>
</dbReference>
<dbReference type="GO" id="GO:0005829">
    <property type="term" value="C:cytosol"/>
    <property type="evidence" value="ECO:0007669"/>
    <property type="project" value="TreeGrafter"/>
</dbReference>
<feature type="domain" description="RNA 2-O ribose methyltransferase substrate binding" evidence="5">
    <location>
        <begin position="5"/>
        <end position="79"/>
    </location>
</feature>
<reference evidence="6" key="2">
    <citation type="journal article" date="2021" name="PeerJ">
        <title>Extensive microbial diversity within the chicken gut microbiome revealed by metagenomics and culture.</title>
        <authorList>
            <person name="Gilroy R."/>
            <person name="Ravi A."/>
            <person name="Getino M."/>
            <person name="Pursley I."/>
            <person name="Horton D.L."/>
            <person name="Alikhan N.F."/>
            <person name="Baker D."/>
            <person name="Gharbi K."/>
            <person name="Hall N."/>
            <person name="Watson M."/>
            <person name="Adriaenssens E.M."/>
            <person name="Foster-Nyarko E."/>
            <person name="Jarju S."/>
            <person name="Secka A."/>
            <person name="Antonio M."/>
            <person name="Oren A."/>
            <person name="Chaudhuri R.R."/>
            <person name="La Ragione R."/>
            <person name="Hildebrand F."/>
            <person name="Pallen M.J."/>
        </authorList>
    </citation>
    <scope>NUCLEOTIDE SEQUENCE</scope>
    <source>
        <strain evidence="6">CHK149-3286</strain>
    </source>
</reference>
<dbReference type="InterPro" id="IPR001537">
    <property type="entry name" value="SpoU_MeTrfase"/>
</dbReference>
<dbReference type="GO" id="GO:0032259">
    <property type="term" value="P:methylation"/>
    <property type="evidence" value="ECO:0007669"/>
    <property type="project" value="UniProtKB-KW"/>
</dbReference>
<dbReference type="EMBL" id="DYVT01000069">
    <property type="protein sequence ID" value="HJF67872.1"/>
    <property type="molecule type" value="Genomic_DNA"/>
</dbReference>
<dbReference type="Proteomes" id="UP000706163">
    <property type="component" value="Unassembled WGS sequence"/>
</dbReference>
<organism evidence="7 8">
    <name type="scientific">Staphylococcus kloosii</name>
    <dbReference type="NCBI Taxonomy" id="29384"/>
    <lineage>
        <taxon>Bacteria</taxon>
        <taxon>Bacillati</taxon>
        <taxon>Bacillota</taxon>
        <taxon>Bacilli</taxon>
        <taxon>Bacillales</taxon>
        <taxon>Staphylococcaceae</taxon>
        <taxon>Staphylococcus</taxon>
    </lineage>
</organism>
<dbReference type="InterPro" id="IPR029028">
    <property type="entry name" value="Alpha/beta_knot_MTases"/>
</dbReference>
<dbReference type="Gene3D" id="3.40.1280.10">
    <property type="match status" value="1"/>
</dbReference>
<dbReference type="Proteomes" id="UP000075418">
    <property type="component" value="Unassembled WGS sequence"/>
</dbReference>
<proteinExistence type="inferred from homology"/>
<name>A0A151A7D8_9STAP</name>
<keyword evidence="3 7" id="KW-0489">Methyltransferase</keyword>
<keyword evidence="4 7" id="KW-0808">Transferase</keyword>
<dbReference type="InterPro" id="IPR029026">
    <property type="entry name" value="tRNA_m1G_MTases_N"/>
</dbReference>
<dbReference type="SUPFAM" id="SSF55315">
    <property type="entry name" value="L30e-like"/>
    <property type="match status" value="1"/>
</dbReference>
<comment type="caution">
    <text evidence="7">The sequence shown here is derived from an EMBL/GenBank/DDBJ whole genome shotgun (WGS) entry which is preliminary data.</text>
</comment>
<evidence type="ECO:0000256" key="1">
    <source>
        <dbReference type="ARBA" id="ARBA00007228"/>
    </source>
</evidence>
<sequence length="248" mass="27086">MEDIVIVGRHAVKEAIVSGHTINKILIQEGVKKQQLSEILKKAKNDKLIVQTVPKSKLDNLADAPHQGVAALVAPYEYADFDNFLTEQQNKEQLSTVLILDGLEDPHNLGSIIRTADASGVDGIIIPKRRSVALTQTVVKASTGAIQHVPVMRVTNLAQTIETLKEKGYWVAGAEADNATDYRQLDAGMPLAIVIGSEGQGMSRLVKDKCDFYIKIPMVGHVNSLNASVAASLMMYEVYRKRNQIGDN</sequence>